<evidence type="ECO:0000256" key="1">
    <source>
        <dbReference type="ARBA" id="ARBA00001933"/>
    </source>
</evidence>
<evidence type="ECO:0000256" key="2">
    <source>
        <dbReference type="ARBA" id="ARBA00011738"/>
    </source>
</evidence>
<reference evidence="7" key="1">
    <citation type="journal article" date="2017" name="Nat. Commun.">
        <title>The North American bullfrog draft genome provides insight into hormonal regulation of long noncoding RNA.</title>
        <authorList>
            <person name="Hammond S.A."/>
            <person name="Warren R.L."/>
            <person name="Vandervalk B.P."/>
            <person name="Kucuk E."/>
            <person name="Khan H."/>
            <person name="Gibb E.A."/>
            <person name="Pandoh P."/>
            <person name="Kirk H."/>
            <person name="Zhao Y."/>
            <person name="Jones M."/>
            <person name="Mungall A.J."/>
            <person name="Coope R."/>
            <person name="Pleasance S."/>
            <person name="Moore R.A."/>
            <person name="Holt R.A."/>
            <person name="Round J.M."/>
            <person name="Ohora S."/>
            <person name="Walle B.V."/>
            <person name="Veldhoen N."/>
            <person name="Helbing C.C."/>
            <person name="Birol I."/>
        </authorList>
    </citation>
    <scope>NUCLEOTIDE SEQUENCE [LARGE SCALE GENOMIC DNA]</scope>
</reference>
<dbReference type="Gene3D" id="3.90.1150.10">
    <property type="entry name" value="Aspartate Aminotransferase, domain 1"/>
    <property type="match status" value="1"/>
</dbReference>
<comment type="cofactor">
    <cofactor evidence="1">
        <name>pyridoxal 5'-phosphate</name>
        <dbReference type="ChEBI" id="CHEBI:597326"/>
    </cofactor>
</comment>
<organism evidence="6 7">
    <name type="scientific">Aquarana catesbeiana</name>
    <name type="common">American bullfrog</name>
    <name type="synonym">Rana catesbeiana</name>
    <dbReference type="NCBI Taxonomy" id="8400"/>
    <lineage>
        <taxon>Eukaryota</taxon>
        <taxon>Metazoa</taxon>
        <taxon>Chordata</taxon>
        <taxon>Craniata</taxon>
        <taxon>Vertebrata</taxon>
        <taxon>Euteleostomi</taxon>
        <taxon>Amphibia</taxon>
        <taxon>Batrachia</taxon>
        <taxon>Anura</taxon>
        <taxon>Neobatrachia</taxon>
        <taxon>Ranoidea</taxon>
        <taxon>Ranidae</taxon>
        <taxon>Aquarana</taxon>
    </lineage>
</organism>
<evidence type="ECO:0000256" key="5">
    <source>
        <dbReference type="ARBA" id="ARBA00022898"/>
    </source>
</evidence>
<dbReference type="InterPro" id="IPR045088">
    <property type="entry name" value="ALAT1/2-like"/>
</dbReference>
<keyword evidence="4" id="KW-0808">Transferase</keyword>
<keyword evidence="7" id="KW-1185">Reference proteome</keyword>
<proteinExistence type="predicted"/>
<comment type="subunit">
    <text evidence="2">Homodimer.</text>
</comment>
<keyword evidence="3" id="KW-0032">Aminotransferase</keyword>
<protein>
    <submittedName>
        <fullName evidence="6">Uncharacterized protein</fullName>
    </submittedName>
</protein>
<dbReference type="AlphaFoldDB" id="A0A2G9R6Y1"/>
<dbReference type="OrthoDB" id="1732682at2759"/>
<gene>
    <name evidence="6" type="ORF">AB205_0104180</name>
</gene>
<evidence type="ECO:0000256" key="3">
    <source>
        <dbReference type="ARBA" id="ARBA00022576"/>
    </source>
</evidence>
<name>A0A2G9R6Y1_AQUCT</name>
<dbReference type="InterPro" id="IPR015422">
    <property type="entry name" value="PyrdxlP-dep_Trfase_small"/>
</dbReference>
<evidence type="ECO:0000313" key="7">
    <source>
        <dbReference type="Proteomes" id="UP000228934"/>
    </source>
</evidence>
<dbReference type="EMBL" id="KV965516">
    <property type="protein sequence ID" value="PIO23626.1"/>
    <property type="molecule type" value="Genomic_DNA"/>
</dbReference>
<keyword evidence="5" id="KW-0663">Pyridoxal phosphate</keyword>
<dbReference type="Proteomes" id="UP000228934">
    <property type="component" value="Unassembled WGS sequence"/>
</dbReference>
<dbReference type="PANTHER" id="PTHR11751:SF311">
    <property type="entry name" value="ALANINE AMINOTRANSFERASE 2"/>
    <property type="match status" value="1"/>
</dbReference>
<evidence type="ECO:0000313" key="6">
    <source>
        <dbReference type="EMBL" id="PIO23626.1"/>
    </source>
</evidence>
<sequence length="165" mass="19289">MYAFPRIFIPPQAVEKAKELQMEPDMFYCMQLLEEMGICVVPGKKPHKEQTSELSRLVWAEMRLDESYKALRWHLSQACPWIADDSPTESFGYGSLRLLYVKLTGDPNFGSDLEWRLDEIMDFREGLLNVSEVPWALEDIDFLAIQEWELEIAYRRLLDSAQHQG</sequence>
<dbReference type="PANTHER" id="PTHR11751">
    <property type="entry name" value="ALANINE AMINOTRANSFERASE"/>
    <property type="match status" value="1"/>
</dbReference>
<evidence type="ECO:0000256" key="4">
    <source>
        <dbReference type="ARBA" id="ARBA00022679"/>
    </source>
</evidence>
<accession>A0A2G9R6Y1</accession>
<dbReference type="GO" id="GO:0008483">
    <property type="term" value="F:transaminase activity"/>
    <property type="evidence" value="ECO:0007669"/>
    <property type="project" value="UniProtKB-KW"/>
</dbReference>